<dbReference type="Proteomes" id="UP001589536">
    <property type="component" value="Unassembled WGS sequence"/>
</dbReference>
<evidence type="ECO:0000313" key="1">
    <source>
        <dbReference type="EMBL" id="MFB9714121.1"/>
    </source>
</evidence>
<sequence length="58" mass="6194">MSQNPSQQITVDQLRSREIVVSDLVGAVAAKTGARRTAITAPSEPLSVFGRKMTGHDN</sequence>
<comment type="caution">
    <text evidence="1">The sequence shown here is derived from an EMBL/GenBank/DDBJ whole genome shotgun (WGS) entry which is preliminary data.</text>
</comment>
<organism evidence="1 2">
    <name type="scientific">Arthrobacter methylotrophus</name>
    <dbReference type="NCBI Taxonomy" id="121291"/>
    <lineage>
        <taxon>Bacteria</taxon>
        <taxon>Bacillati</taxon>
        <taxon>Actinomycetota</taxon>
        <taxon>Actinomycetes</taxon>
        <taxon>Micrococcales</taxon>
        <taxon>Micrococcaceae</taxon>
        <taxon>Arthrobacter</taxon>
    </lineage>
</organism>
<protein>
    <submittedName>
        <fullName evidence="1">Uncharacterized protein</fullName>
    </submittedName>
</protein>
<name>A0ABV5UNM2_9MICC</name>
<dbReference type="RefSeq" id="WP_345043434.1">
    <property type="nucleotide sequence ID" value="NZ_BAABED010000001.1"/>
</dbReference>
<keyword evidence="2" id="KW-1185">Reference proteome</keyword>
<proteinExistence type="predicted"/>
<reference evidence="1 2" key="1">
    <citation type="submission" date="2024-09" db="EMBL/GenBank/DDBJ databases">
        <authorList>
            <person name="Sun Q."/>
            <person name="Mori K."/>
        </authorList>
    </citation>
    <scope>NUCLEOTIDE SEQUENCE [LARGE SCALE GENOMIC DNA]</scope>
    <source>
        <strain evidence="1 2">JCM 13519</strain>
    </source>
</reference>
<evidence type="ECO:0000313" key="2">
    <source>
        <dbReference type="Proteomes" id="UP001589536"/>
    </source>
</evidence>
<dbReference type="EMBL" id="JBHMBH010000019">
    <property type="protein sequence ID" value="MFB9714121.1"/>
    <property type="molecule type" value="Genomic_DNA"/>
</dbReference>
<gene>
    <name evidence="1" type="ORF">ACFFPI_08110</name>
</gene>
<accession>A0ABV5UNM2</accession>